<protein>
    <submittedName>
        <fullName evidence="2">Uncharacterized protein</fullName>
    </submittedName>
</protein>
<accession>A0A2S2NRZ2</accession>
<dbReference type="EMBL" id="GGMR01007229">
    <property type="protein sequence ID" value="MBY19848.1"/>
    <property type="molecule type" value="Transcribed_RNA"/>
</dbReference>
<dbReference type="AlphaFoldDB" id="A0A2S2NRZ2"/>
<feature type="signal peptide" evidence="1">
    <location>
        <begin position="1"/>
        <end position="21"/>
    </location>
</feature>
<reference evidence="2" key="1">
    <citation type="submission" date="2018-04" db="EMBL/GenBank/DDBJ databases">
        <title>Transcriptome of Schizaphis graminum biotype I.</title>
        <authorList>
            <person name="Scully E.D."/>
            <person name="Geib S.M."/>
            <person name="Palmer N.A."/>
            <person name="Koch K."/>
            <person name="Bradshaw J."/>
            <person name="Heng-Moss T."/>
            <person name="Sarath G."/>
        </authorList>
    </citation>
    <scope>NUCLEOTIDE SEQUENCE</scope>
</reference>
<proteinExistence type="predicted"/>
<name>A0A2S2NRZ2_SCHGA</name>
<organism evidence="2">
    <name type="scientific">Schizaphis graminum</name>
    <name type="common">Green bug aphid</name>
    <dbReference type="NCBI Taxonomy" id="13262"/>
    <lineage>
        <taxon>Eukaryota</taxon>
        <taxon>Metazoa</taxon>
        <taxon>Ecdysozoa</taxon>
        <taxon>Arthropoda</taxon>
        <taxon>Hexapoda</taxon>
        <taxon>Insecta</taxon>
        <taxon>Pterygota</taxon>
        <taxon>Neoptera</taxon>
        <taxon>Paraneoptera</taxon>
        <taxon>Hemiptera</taxon>
        <taxon>Sternorrhyncha</taxon>
        <taxon>Aphidomorpha</taxon>
        <taxon>Aphidoidea</taxon>
        <taxon>Aphididae</taxon>
        <taxon>Aphidini</taxon>
        <taxon>Schizaphis</taxon>
    </lineage>
</organism>
<sequence>MSGSFDIADYLVILLVASALAEVGEDYDYTYTNFFPELSNQRSGLDTTDADPHEIQEFRKAVPKLATVRDDDGLLFRSTTLRPIIASINVSEADRKLGQMTVVKKRGGVPWPYAKDFNRRNYIILFIS</sequence>
<feature type="chain" id="PRO_5015739456" evidence="1">
    <location>
        <begin position="22"/>
        <end position="128"/>
    </location>
</feature>
<evidence type="ECO:0000313" key="2">
    <source>
        <dbReference type="EMBL" id="MBY19848.1"/>
    </source>
</evidence>
<keyword evidence="1" id="KW-0732">Signal</keyword>
<evidence type="ECO:0000256" key="1">
    <source>
        <dbReference type="SAM" id="SignalP"/>
    </source>
</evidence>
<gene>
    <name evidence="2" type="ORF">g.178803</name>
</gene>